<accession>A0AAP5H8W9</accession>
<keyword evidence="1" id="KW-0732">Signal</keyword>
<evidence type="ECO:0000256" key="1">
    <source>
        <dbReference type="SAM" id="SignalP"/>
    </source>
</evidence>
<evidence type="ECO:0000313" key="2">
    <source>
        <dbReference type="EMBL" id="MDR6726091.1"/>
    </source>
</evidence>
<reference evidence="2" key="1">
    <citation type="submission" date="2023-07" db="EMBL/GenBank/DDBJ databases">
        <title>Sorghum-associated microbial communities from plants grown in Nebraska, USA.</title>
        <authorList>
            <person name="Schachtman D."/>
        </authorList>
    </citation>
    <scope>NUCLEOTIDE SEQUENCE</scope>
    <source>
        <strain evidence="2">BE80</strain>
    </source>
</reference>
<dbReference type="EMBL" id="JAVDTR010000015">
    <property type="protein sequence ID" value="MDR6726091.1"/>
    <property type="molecule type" value="Genomic_DNA"/>
</dbReference>
<dbReference type="Proteomes" id="UP001254832">
    <property type="component" value="Unassembled WGS sequence"/>
</dbReference>
<sequence>MKKLVGSLVASALFLSLTAGAVSADSNVHTLPTVPPVSSENVITPFGAYAPGSNASTHNISTSNYNYQVSEVGAQVYTDKWLTGSSTMKVTVTNVKNVGETPGKLSGVNVAIFNEKNRQVIIGNIDLTRSSSVSFSGLNSSDKYYVEFSVPRSGLKWAFNGAISK</sequence>
<protein>
    <submittedName>
        <fullName evidence="2">Uncharacterized protein</fullName>
    </submittedName>
</protein>
<comment type="caution">
    <text evidence="2">The sequence shown here is derived from an EMBL/GenBank/DDBJ whole genome shotgun (WGS) entry which is preliminary data.</text>
</comment>
<name>A0AAP5H8W9_PAEAM</name>
<evidence type="ECO:0000313" key="3">
    <source>
        <dbReference type="Proteomes" id="UP001254832"/>
    </source>
</evidence>
<feature type="signal peptide" evidence="1">
    <location>
        <begin position="1"/>
        <end position="21"/>
    </location>
</feature>
<organism evidence="2 3">
    <name type="scientific">Paenibacillus amylolyticus</name>
    <dbReference type="NCBI Taxonomy" id="1451"/>
    <lineage>
        <taxon>Bacteria</taxon>
        <taxon>Bacillati</taxon>
        <taxon>Bacillota</taxon>
        <taxon>Bacilli</taxon>
        <taxon>Bacillales</taxon>
        <taxon>Paenibacillaceae</taxon>
        <taxon>Paenibacillus</taxon>
    </lineage>
</organism>
<gene>
    <name evidence="2" type="ORF">J2W91_004597</name>
</gene>
<dbReference type="AlphaFoldDB" id="A0AAP5H8W9"/>
<dbReference type="RefSeq" id="WP_310143960.1">
    <property type="nucleotide sequence ID" value="NZ_JAVDTR010000015.1"/>
</dbReference>
<feature type="chain" id="PRO_5042900710" evidence="1">
    <location>
        <begin position="22"/>
        <end position="165"/>
    </location>
</feature>
<proteinExistence type="predicted"/>